<evidence type="ECO:0000313" key="2">
    <source>
        <dbReference type="EMBL" id="MBL4930456.1"/>
    </source>
</evidence>
<dbReference type="Proteomes" id="UP000623681">
    <property type="component" value="Unassembled WGS sequence"/>
</dbReference>
<dbReference type="InterPro" id="IPR000182">
    <property type="entry name" value="GNAT_dom"/>
</dbReference>
<gene>
    <name evidence="2" type="ORF">JK634_01340</name>
</gene>
<dbReference type="PANTHER" id="PTHR43792">
    <property type="entry name" value="GNAT FAMILY, PUTATIVE (AFU_ORTHOLOGUE AFUA_3G00765)-RELATED-RELATED"/>
    <property type="match status" value="1"/>
</dbReference>
<dbReference type="CDD" id="cd04301">
    <property type="entry name" value="NAT_SF"/>
    <property type="match status" value="1"/>
</dbReference>
<dbReference type="SUPFAM" id="SSF55729">
    <property type="entry name" value="Acyl-CoA N-acyltransferases (Nat)"/>
    <property type="match status" value="1"/>
</dbReference>
<keyword evidence="3" id="KW-1185">Reference proteome</keyword>
<accession>A0A937FFG6</accession>
<protein>
    <submittedName>
        <fullName evidence="2">GNAT family N-acetyltransferase</fullName>
    </submittedName>
</protein>
<evidence type="ECO:0000313" key="3">
    <source>
        <dbReference type="Proteomes" id="UP000623681"/>
    </source>
</evidence>
<organism evidence="2 3">
    <name type="scientific">Clostridium paridis</name>
    <dbReference type="NCBI Taxonomy" id="2803863"/>
    <lineage>
        <taxon>Bacteria</taxon>
        <taxon>Bacillati</taxon>
        <taxon>Bacillota</taxon>
        <taxon>Clostridia</taxon>
        <taxon>Eubacteriales</taxon>
        <taxon>Clostridiaceae</taxon>
        <taxon>Clostridium</taxon>
    </lineage>
</organism>
<dbReference type="Pfam" id="PF13302">
    <property type="entry name" value="Acetyltransf_3"/>
    <property type="match status" value="1"/>
</dbReference>
<dbReference type="Gene3D" id="3.40.630.30">
    <property type="match status" value="1"/>
</dbReference>
<name>A0A937FFG6_9CLOT</name>
<dbReference type="GO" id="GO:0016747">
    <property type="term" value="F:acyltransferase activity, transferring groups other than amino-acyl groups"/>
    <property type="evidence" value="ECO:0007669"/>
    <property type="project" value="InterPro"/>
</dbReference>
<dbReference type="InterPro" id="IPR051531">
    <property type="entry name" value="N-acetyltransferase"/>
</dbReference>
<reference evidence="2" key="1">
    <citation type="submission" date="2021-01" db="EMBL/GenBank/DDBJ databases">
        <title>Genome public.</title>
        <authorList>
            <person name="Liu C."/>
            <person name="Sun Q."/>
        </authorList>
    </citation>
    <scope>NUCLEOTIDE SEQUENCE</scope>
    <source>
        <strain evidence="2">YIM B02565</strain>
    </source>
</reference>
<dbReference type="EMBL" id="JAESWA010000005">
    <property type="protein sequence ID" value="MBL4930456.1"/>
    <property type="molecule type" value="Genomic_DNA"/>
</dbReference>
<evidence type="ECO:0000259" key="1">
    <source>
        <dbReference type="PROSITE" id="PS51186"/>
    </source>
</evidence>
<dbReference type="RefSeq" id="WP_202765838.1">
    <property type="nucleotide sequence ID" value="NZ_JAESWA010000005.1"/>
</dbReference>
<feature type="domain" description="N-acetyltransferase" evidence="1">
    <location>
        <begin position="15"/>
        <end position="178"/>
    </location>
</feature>
<dbReference type="InterPro" id="IPR016181">
    <property type="entry name" value="Acyl_CoA_acyltransferase"/>
</dbReference>
<comment type="caution">
    <text evidence="2">The sequence shown here is derived from an EMBL/GenBank/DDBJ whole genome shotgun (WGS) entry which is preliminary data.</text>
</comment>
<sequence length="184" mass="21460">MLNHVGTKVIETERLRLRPFKVWDAEDMHNNWASDEEVTRYLTWPTHKTIETTKRTIENWVNEYSNNQNYNWAIELKETCKVIGSMSLMNIDNRNENCEVGYCISRKLWGQGIATEAFKAIINFAFNEVGFERITGRHAIENIASGKVMEKCGLQYEGVLRKINKNSKGELVDCKYYSILKEEL</sequence>
<proteinExistence type="predicted"/>
<dbReference type="PROSITE" id="PS51186">
    <property type="entry name" value="GNAT"/>
    <property type="match status" value="1"/>
</dbReference>
<dbReference type="AlphaFoldDB" id="A0A937FFG6"/>